<proteinExistence type="predicted"/>
<evidence type="ECO:0000313" key="5">
    <source>
        <dbReference type="Proteomes" id="UP000663942"/>
    </source>
</evidence>
<gene>
    <name evidence="4" type="ORF">IFE19_14695</name>
</gene>
<accession>A0ABX7SKB3</accession>
<keyword evidence="5" id="KW-1185">Reference proteome</keyword>
<feature type="transmembrane region" description="Helical" evidence="3">
    <location>
        <begin position="361"/>
        <end position="383"/>
    </location>
</feature>
<feature type="coiled-coil region" evidence="1">
    <location>
        <begin position="200"/>
        <end position="227"/>
    </location>
</feature>
<name>A0ABX7SKB3_9CAUL</name>
<evidence type="ECO:0000256" key="1">
    <source>
        <dbReference type="SAM" id="Coils"/>
    </source>
</evidence>
<dbReference type="PANTHER" id="PTHR32309:SF13">
    <property type="entry name" value="FERRIC ENTEROBACTIN TRANSPORT PROTEIN FEPE"/>
    <property type="match status" value="1"/>
</dbReference>
<reference evidence="4 5" key="1">
    <citation type="submission" date="2020-09" db="EMBL/GenBank/DDBJ databases">
        <title>Brevundimonas sp. LVF1 isolated from an oligotrophic pond in Goettingen, Germany.</title>
        <authorList>
            <person name="Friedrich I."/>
            <person name="Klassen A."/>
            <person name="Neubauer H."/>
            <person name="Schneider D."/>
            <person name="Hertel R."/>
            <person name="Daniel R."/>
        </authorList>
    </citation>
    <scope>NUCLEOTIDE SEQUENCE [LARGE SCALE GENOMIC DNA]</scope>
    <source>
        <strain evidence="4 5">LVF1</strain>
    </source>
</reference>
<evidence type="ECO:0000256" key="2">
    <source>
        <dbReference type="SAM" id="MobiDB-lite"/>
    </source>
</evidence>
<evidence type="ECO:0000313" key="4">
    <source>
        <dbReference type="EMBL" id="QTC87325.1"/>
    </source>
</evidence>
<dbReference type="PANTHER" id="PTHR32309">
    <property type="entry name" value="TYROSINE-PROTEIN KINASE"/>
    <property type="match status" value="1"/>
</dbReference>
<keyword evidence="1" id="KW-0175">Coiled coil</keyword>
<keyword evidence="3" id="KW-1133">Transmembrane helix</keyword>
<protein>
    <submittedName>
        <fullName evidence="4">Chain-length determining protein</fullName>
    </submittedName>
</protein>
<keyword evidence="3" id="KW-0812">Transmembrane</keyword>
<keyword evidence="3" id="KW-0472">Membrane</keyword>
<dbReference type="InterPro" id="IPR050445">
    <property type="entry name" value="Bact_polysacc_biosynth/exp"/>
</dbReference>
<evidence type="ECO:0000256" key="3">
    <source>
        <dbReference type="SAM" id="Phobius"/>
    </source>
</evidence>
<dbReference type="Proteomes" id="UP000663942">
    <property type="component" value="Chromosome"/>
</dbReference>
<feature type="transmembrane region" description="Helical" evidence="3">
    <location>
        <begin position="33"/>
        <end position="53"/>
    </location>
</feature>
<dbReference type="RefSeq" id="WP_207823519.1">
    <property type="nucleotide sequence ID" value="NZ_CP062006.1"/>
</dbReference>
<feature type="region of interest" description="Disordered" evidence="2">
    <location>
        <begin position="1"/>
        <end position="25"/>
    </location>
</feature>
<organism evidence="4 5">
    <name type="scientific">Brevundimonas pondensis</name>
    <dbReference type="NCBI Taxonomy" id="2774189"/>
    <lineage>
        <taxon>Bacteria</taxon>
        <taxon>Pseudomonadati</taxon>
        <taxon>Pseudomonadota</taxon>
        <taxon>Alphaproteobacteria</taxon>
        <taxon>Caulobacterales</taxon>
        <taxon>Caulobacteraceae</taxon>
        <taxon>Brevundimonas</taxon>
    </lineage>
</organism>
<sequence length="389" mass="42301">MSDSRITFLGPISGRGAEPRQGTRQGLTSRVPWPFLVVVVLPTLVTAIYYLVFATPRYVSEARFIVRAASQEQPSALGVALQGVGLSASATDSFAVHEYIRSRDALAALEPKIDVARMLAPAGVDVLSRHPRPWEGETKESLYKGLQRFVTVGYETSTGISTLRVETFRAGDSQKLAAALLDSGEALVNKLNERSSASAVIDAERTKLEAETRLRDIQSRLTAFRNREGMVDPTLSATENSALIGELLAGIATLEAERSQLAAQAPNSPQLPILDGRLAAFRRQLAEERAKIAGGAGSLATKFSEYETLAAERTLAERAMAAASTALDTARLDARRQKLYLERIVSPSVADKATEPNRFRAILMVLISTLLIYGIGWLVWAGLREHRQL</sequence>
<dbReference type="EMBL" id="CP062006">
    <property type="protein sequence ID" value="QTC87325.1"/>
    <property type="molecule type" value="Genomic_DNA"/>
</dbReference>